<organism evidence="1 2">
    <name type="scientific">Dactylosporangium sucinum</name>
    <dbReference type="NCBI Taxonomy" id="1424081"/>
    <lineage>
        <taxon>Bacteria</taxon>
        <taxon>Bacillati</taxon>
        <taxon>Actinomycetota</taxon>
        <taxon>Actinomycetes</taxon>
        <taxon>Micromonosporales</taxon>
        <taxon>Micromonosporaceae</taxon>
        <taxon>Dactylosporangium</taxon>
    </lineage>
</organism>
<evidence type="ECO:0000313" key="2">
    <source>
        <dbReference type="Proteomes" id="UP000642070"/>
    </source>
</evidence>
<evidence type="ECO:0000313" key="1">
    <source>
        <dbReference type="EMBL" id="GGM22478.1"/>
    </source>
</evidence>
<gene>
    <name evidence="1" type="ORF">GCM10007977_024540</name>
</gene>
<sequence>MVDCHPAVGERGRVCCAPWGERWHGAAARPAHHLIFSDVRVLPRPVPCPGRQITPWLLPPAVAEAVEAQLTAQ</sequence>
<keyword evidence="2" id="KW-1185">Reference proteome</keyword>
<dbReference type="AlphaFoldDB" id="A0A917TGM4"/>
<reference evidence="1" key="2">
    <citation type="submission" date="2020-09" db="EMBL/GenBank/DDBJ databases">
        <authorList>
            <person name="Sun Q."/>
            <person name="Ohkuma M."/>
        </authorList>
    </citation>
    <scope>NUCLEOTIDE SEQUENCE</scope>
    <source>
        <strain evidence="1">JCM 19831</strain>
    </source>
</reference>
<reference evidence="1" key="1">
    <citation type="journal article" date="2014" name="Int. J. Syst. Evol. Microbiol.">
        <title>Complete genome sequence of Corynebacterium casei LMG S-19264T (=DSM 44701T), isolated from a smear-ripened cheese.</title>
        <authorList>
            <consortium name="US DOE Joint Genome Institute (JGI-PGF)"/>
            <person name="Walter F."/>
            <person name="Albersmeier A."/>
            <person name="Kalinowski J."/>
            <person name="Ruckert C."/>
        </authorList>
    </citation>
    <scope>NUCLEOTIDE SEQUENCE</scope>
    <source>
        <strain evidence="1">JCM 19831</strain>
    </source>
</reference>
<comment type="caution">
    <text evidence="1">The sequence shown here is derived from an EMBL/GenBank/DDBJ whole genome shotgun (WGS) entry which is preliminary data.</text>
</comment>
<dbReference type="EMBL" id="BMPI01000010">
    <property type="protein sequence ID" value="GGM22478.1"/>
    <property type="molecule type" value="Genomic_DNA"/>
</dbReference>
<dbReference type="Proteomes" id="UP000642070">
    <property type="component" value="Unassembled WGS sequence"/>
</dbReference>
<proteinExistence type="predicted"/>
<accession>A0A917TGM4</accession>
<name>A0A917TGM4_9ACTN</name>
<protein>
    <submittedName>
        <fullName evidence="1">Uncharacterized protein</fullName>
    </submittedName>
</protein>